<reference evidence="12" key="2">
    <citation type="submission" date="2020-02" db="EMBL/GenBank/DDBJ databases">
        <authorList>
            <person name="Gilchrist C.L.M."/>
            <person name="Chooi Y.-H."/>
        </authorList>
    </citation>
    <scope>NUCLEOTIDE SEQUENCE</scope>
    <source>
        <strain evidence="12">MST-FP2251</strain>
    </source>
</reference>
<feature type="compositionally biased region" description="Basic and acidic residues" evidence="8">
    <location>
        <begin position="244"/>
        <end position="254"/>
    </location>
</feature>
<feature type="compositionally biased region" description="Polar residues" evidence="8">
    <location>
        <begin position="684"/>
        <end position="697"/>
    </location>
</feature>
<dbReference type="PROSITE" id="PS50280">
    <property type="entry name" value="SET"/>
    <property type="match status" value="1"/>
</dbReference>
<dbReference type="GO" id="GO:0005634">
    <property type="term" value="C:nucleus"/>
    <property type="evidence" value="ECO:0007669"/>
    <property type="project" value="UniProtKB-SubCell"/>
</dbReference>
<dbReference type="PROSITE" id="PS50868">
    <property type="entry name" value="POST_SET"/>
    <property type="match status" value="1"/>
</dbReference>
<feature type="domain" description="SET" evidence="9">
    <location>
        <begin position="473"/>
        <end position="589"/>
    </location>
</feature>
<dbReference type="InterPro" id="IPR003616">
    <property type="entry name" value="Post-SET_dom"/>
</dbReference>
<dbReference type="SUPFAM" id="SSF82199">
    <property type="entry name" value="SET domain"/>
    <property type="match status" value="1"/>
</dbReference>
<keyword evidence="6" id="KW-0949">S-adenosyl-L-methionine</keyword>
<sequence>MEGQPRLSGASSPATPATLSDLKQHTHEHPDNTMGFEYSEQLLTPENSRSETSSNNEHAFHEEKPTLRRRSTRVARASLQESSDLAGDREPDTPGVPTPVSENDHPMSGEALAANVADGKSSRAASHLRHSIAVMESPLWAETTPAGENTDPEAHAVAPDTPVSKSSQEPQPGDMNSSLQQRTLRKRVERILTQEEGQDTAKASPRTKEEMPSPPRRSSRLSLLEKATDLIDRTSSVLGKRSRGVLEKGKELGRRASLRPRNVVQPKEEPEKSTNEPPAAKKRRVSESDLPAKIKENEQANQDEPTAPAPVTRYRPKRWLSHGLYSGQEPTHARPLQNKNNKTTKRRSLSGARRKLLPMPMFTGERLLRQGRDFTLPFDIFSPLPPGQPKPNEWRKTNKNVFVGEAGSIWRANKHLELSKCMCVEETGCDENCQNRYMFYECDDGNCGLGSGCGNRNFDELKQRTKAGGKYNIGVEVIKTADRGYGVRSNRTFDSNQIIVEYTGEIITQSECEKRMRSVYKTNECYYLMYFDQNMIIDATRGSIARFVNHSCQPNCRMEKWTVAGKPRMALFAGDRGVMTGEELTYDYNFDPYSQKNVQQCRCGSSNCRGILGPRPKEKEQRAKELEKQREAALAMKKTSRKPNGTRRKVGTVLNGSTSRITKKQKPGISRSIKSGVKKAISRARSSTAKATTSHKVTSPRGKKNGKASDEAKSGKDLTAKAKLTKAAKATPKMRKTTKDAPKAKKIQLPKVKATKPRAKAAVRVRKPTQTTKAKPATVDNSSTSQLKRPSAKVKARVLAAAKGTARKRTPKKDDTKGTPKKSPTKRAPKAKGSNERAKSTANSVKTSTV</sequence>
<feature type="compositionally biased region" description="Low complexity" evidence="8">
    <location>
        <begin position="721"/>
        <end position="731"/>
    </location>
</feature>
<evidence type="ECO:0000256" key="3">
    <source>
        <dbReference type="ARBA" id="ARBA00022454"/>
    </source>
</evidence>
<feature type="region of interest" description="Disordered" evidence="8">
    <location>
        <begin position="656"/>
        <end position="850"/>
    </location>
</feature>
<keyword evidence="3" id="KW-0158">Chromosome</keyword>
<evidence type="ECO:0000259" key="9">
    <source>
        <dbReference type="PROSITE" id="PS50280"/>
    </source>
</evidence>
<feature type="compositionally biased region" description="Basic and acidic residues" evidence="8">
    <location>
        <begin position="285"/>
        <end position="298"/>
    </location>
</feature>
<comment type="subcellular location">
    <subcellularLocation>
        <location evidence="2">Chromosome</location>
    </subcellularLocation>
    <subcellularLocation>
        <location evidence="1">Nucleus</location>
    </subcellularLocation>
</comment>
<evidence type="ECO:0000313" key="12">
    <source>
        <dbReference type="EMBL" id="KAF9888398.1"/>
    </source>
</evidence>
<feature type="compositionally biased region" description="Basic and acidic residues" evidence="8">
    <location>
        <begin position="22"/>
        <end position="31"/>
    </location>
</feature>
<evidence type="ECO:0000256" key="4">
    <source>
        <dbReference type="ARBA" id="ARBA00022603"/>
    </source>
</evidence>
<dbReference type="InterPro" id="IPR050777">
    <property type="entry name" value="SET2_Histone-Lys_MeTrsfase"/>
</dbReference>
<dbReference type="Pfam" id="PF17907">
    <property type="entry name" value="AWS"/>
    <property type="match status" value="1"/>
</dbReference>
<evidence type="ECO:0000256" key="7">
    <source>
        <dbReference type="ARBA" id="ARBA00023242"/>
    </source>
</evidence>
<dbReference type="GO" id="GO:0005694">
    <property type="term" value="C:chromosome"/>
    <property type="evidence" value="ECO:0007669"/>
    <property type="project" value="UniProtKB-SubCell"/>
</dbReference>
<feature type="compositionally biased region" description="Basic and acidic residues" evidence="8">
    <location>
        <begin position="707"/>
        <end position="720"/>
    </location>
</feature>
<proteinExistence type="predicted"/>
<dbReference type="PROSITE" id="PS51215">
    <property type="entry name" value="AWS"/>
    <property type="match status" value="1"/>
</dbReference>
<dbReference type="InterPro" id="IPR046341">
    <property type="entry name" value="SET_dom_sf"/>
</dbReference>
<dbReference type="SMART" id="SM00508">
    <property type="entry name" value="PostSET"/>
    <property type="match status" value="1"/>
</dbReference>
<dbReference type="Gene3D" id="2.170.270.10">
    <property type="entry name" value="SET domain"/>
    <property type="match status" value="1"/>
</dbReference>
<feature type="compositionally biased region" description="Low complexity" evidence="8">
    <location>
        <begin position="46"/>
        <end position="57"/>
    </location>
</feature>
<protein>
    <recommendedName>
        <fullName evidence="14">Histone-lysine N-methyltransferase</fullName>
    </recommendedName>
</protein>
<evidence type="ECO:0000256" key="5">
    <source>
        <dbReference type="ARBA" id="ARBA00022679"/>
    </source>
</evidence>
<keyword evidence="5" id="KW-0808">Transferase</keyword>
<dbReference type="Pfam" id="PF00856">
    <property type="entry name" value="SET"/>
    <property type="match status" value="1"/>
</dbReference>
<evidence type="ECO:0000256" key="6">
    <source>
        <dbReference type="ARBA" id="ARBA00022691"/>
    </source>
</evidence>
<feature type="region of interest" description="Disordered" evidence="8">
    <location>
        <begin position="1"/>
        <end position="354"/>
    </location>
</feature>
<evidence type="ECO:0000313" key="13">
    <source>
        <dbReference type="Proteomes" id="UP001194746"/>
    </source>
</evidence>
<dbReference type="FunFam" id="2.170.270.10:FF:000037">
    <property type="entry name" value="Histone-lysine N-methyltransferase"/>
    <property type="match status" value="1"/>
</dbReference>
<feature type="compositionally biased region" description="Basic residues" evidence="8">
    <location>
        <begin position="744"/>
        <end position="767"/>
    </location>
</feature>
<feature type="domain" description="Post-SET" evidence="10">
    <location>
        <begin position="597"/>
        <end position="613"/>
    </location>
</feature>
<evidence type="ECO:0000256" key="8">
    <source>
        <dbReference type="SAM" id="MobiDB-lite"/>
    </source>
</evidence>
<dbReference type="GO" id="GO:0032259">
    <property type="term" value="P:methylation"/>
    <property type="evidence" value="ECO:0007669"/>
    <property type="project" value="UniProtKB-KW"/>
</dbReference>
<dbReference type="SMART" id="SM00317">
    <property type="entry name" value="SET"/>
    <property type="match status" value="1"/>
</dbReference>
<keyword evidence="4" id="KW-0489">Methyltransferase</keyword>
<evidence type="ECO:0008006" key="14">
    <source>
        <dbReference type="Google" id="ProtNLM"/>
    </source>
</evidence>
<feature type="compositionally biased region" description="Polar residues" evidence="8">
    <location>
        <begin position="163"/>
        <end position="182"/>
    </location>
</feature>
<feature type="compositionally biased region" description="Basic residues" evidence="8">
    <location>
        <begin position="819"/>
        <end position="830"/>
    </location>
</feature>
<feature type="compositionally biased region" description="Basic residues" evidence="8">
    <location>
        <begin position="342"/>
        <end position="354"/>
    </location>
</feature>
<evidence type="ECO:0000256" key="2">
    <source>
        <dbReference type="ARBA" id="ARBA00004286"/>
    </source>
</evidence>
<comment type="caution">
    <text evidence="12">The sequence shown here is derived from an EMBL/GenBank/DDBJ whole genome shotgun (WGS) entry which is preliminary data.</text>
</comment>
<dbReference type="EMBL" id="VCAU01000047">
    <property type="protein sequence ID" value="KAF9888398.1"/>
    <property type="molecule type" value="Genomic_DNA"/>
</dbReference>
<evidence type="ECO:0000259" key="11">
    <source>
        <dbReference type="PROSITE" id="PS51215"/>
    </source>
</evidence>
<keyword evidence="7" id="KW-0539">Nucleus</keyword>
<dbReference type="Proteomes" id="UP001194746">
    <property type="component" value="Unassembled WGS sequence"/>
</dbReference>
<dbReference type="InterPro" id="IPR006560">
    <property type="entry name" value="AWS_dom"/>
</dbReference>
<feature type="compositionally biased region" description="Polar residues" evidence="8">
    <location>
        <begin position="779"/>
        <end position="788"/>
    </location>
</feature>
<feature type="compositionally biased region" description="Low complexity" evidence="8">
    <location>
        <begin position="768"/>
        <end position="778"/>
    </location>
</feature>
<dbReference type="GO" id="GO:0042054">
    <property type="term" value="F:histone methyltransferase activity"/>
    <property type="evidence" value="ECO:0007669"/>
    <property type="project" value="InterPro"/>
</dbReference>
<organism evidence="12 13">
    <name type="scientific">Aspergillus nanangensis</name>
    <dbReference type="NCBI Taxonomy" id="2582783"/>
    <lineage>
        <taxon>Eukaryota</taxon>
        <taxon>Fungi</taxon>
        <taxon>Dikarya</taxon>
        <taxon>Ascomycota</taxon>
        <taxon>Pezizomycotina</taxon>
        <taxon>Eurotiomycetes</taxon>
        <taxon>Eurotiomycetidae</taxon>
        <taxon>Eurotiales</taxon>
        <taxon>Aspergillaceae</taxon>
        <taxon>Aspergillus</taxon>
        <taxon>Aspergillus subgen. Circumdati</taxon>
    </lineage>
</organism>
<feature type="compositionally biased region" description="Polar residues" evidence="8">
    <location>
        <begin position="9"/>
        <end position="18"/>
    </location>
</feature>
<feature type="compositionally biased region" description="Polar residues" evidence="8">
    <location>
        <begin position="840"/>
        <end position="850"/>
    </location>
</feature>
<accession>A0AAD4CLF2</accession>
<evidence type="ECO:0000259" key="10">
    <source>
        <dbReference type="PROSITE" id="PS50868"/>
    </source>
</evidence>
<reference evidence="12" key="1">
    <citation type="journal article" date="2019" name="Beilstein J. Org. Chem.">
        <title>Nanangenines: drimane sesquiterpenoids as the dominant metabolite cohort of a novel Australian fungus, Aspergillus nanangensis.</title>
        <authorList>
            <person name="Lacey H.J."/>
            <person name="Gilchrist C.L.M."/>
            <person name="Crombie A."/>
            <person name="Kalaitzis J.A."/>
            <person name="Vuong D."/>
            <person name="Rutledge P.J."/>
            <person name="Turner P."/>
            <person name="Pitt J.I."/>
            <person name="Lacey E."/>
            <person name="Chooi Y.H."/>
            <person name="Piggott A.M."/>
        </authorList>
    </citation>
    <scope>NUCLEOTIDE SEQUENCE</scope>
    <source>
        <strain evidence="12">MST-FP2251</strain>
    </source>
</reference>
<keyword evidence="13" id="KW-1185">Reference proteome</keyword>
<name>A0AAD4CLF2_ASPNN</name>
<feature type="domain" description="AWS" evidence="11">
    <location>
        <begin position="416"/>
        <end position="462"/>
    </location>
</feature>
<dbReference type="PANTHER" id="PTHR22884">
    <property type="entry name" value="SET DOMAIN PROTEINS"/>
    <property type="match status" value="1"/>
</dbReference>
<evidence type="ECO:0000256" key="1">
    <source>
        <dbReference type="ARBA" id="ARBA00004123"/>
    </source>
</evidence>
<gene>
    <name evidence="12" type="ORF">FE257_008676</name>
</gene>
<dbReference type="AlphaFoldDB" id="A0AAD4CLF2"/>
<dbReference type="InterPro" id="IPR001214">
    <property type="entry name" value="SET_dom"/>
</dbReference>